<keyword evidence="1" id="KW-0472">Membrane</keyword>
<accession>B7FFJ6</accession>
<name>B7FFJ6_MEDTR</name>
<evidence type="ECO:0000256" key="1">
    <source>
        <dbReference type="SAM" id="Phobius"/>
    </source>
</evidence>
<keyword evidence="1" id="KW-0812">Transmembrane</keyword>
<dbReference type="EMBL" id="BT050739">
    <property type="protein sequence ID" value="ACJ83408.1"/>
    <property type="molecule type" value="mRNA"/>
</dbReference>
<evidence type="ECO:0000313" key="2">
    <source>
        <dbReference type="EMBL" id="ACJ83408.1"/>
    </source>
</evidence>
<feature type="transmembrane region" description="Helical" evidence="1">
    <location>
        <begin position="6"/>
        <end position="34"/>
    </location>
</feature>
<dbReference type="AlphaFoldDB" id="B7FFJ6"/>
<sequence length="75" mass="9174">MNLFDPLVILIFFILLFLNLFFHFFLLFFFAFPAKTFDRPRYRRRFSCLSHNFHYLVHTLNRKAWVASLVIRSLG</sequence>
<organism evidence="2">
    <name type="scientific">Medicago truncatula</name>
    <name type="common">Barrel medic</name>
    <name type="synonym">Medicago tribuloides</name>
    <dbReference type="NCBI Taxonomy" id="3880"/>
    <lineage>
        <taxon>Eukaryota</taxon>
        <taxon>Viridiplantae</taxon>
        <taxon>Streptophyta</taxon>
        <taxon>Embryophyta</taxon>
        <taxon>Tracheophyta</taxon>
        <taxon>Spermatophyta</taxon>
        <taxon>Magnoliopsida</taxon>
        <taxon>eudicotyledons</taxon>
        <taxon>Gunneridae</taxon>
        <taxon>Pentapetalae</taxon>
        <taxon>rosids</taxon>
        <taxon>fabids</taxon>
        <taxon>Fabales</taxon>
        <taxon>Fabaceae</taxon>
        <taxon>Papilionoideae</taxon>
        <taxon>50 kb inversion clade</taxon>
        <taxon>NPAAA clade</taxon>
        <taxon>Hologalegina</taxon>
        <taxon>IRL clade</taxon>
        <taxon>Trifolieae</taxon>
        <taxon>Medicago</taxon>
    </lineage>
</organism>
<evidence type="ECO:0008006" key="3">
    <source>
        <dbReference type="Google" id="ProtNLM"/>
    </source>
</evidence>
<reference evidence="2" key="1">
    <citation type="submission" date="2008-12" db="EMBL/GenBank/DDBJ databases">
        <title>Medicago truncatula full length cdna cloning project.</title>
        <authorList>
            <person name="Moskal W."/>
            <person name="Chan A."/>
            <person name="Cheung F."/>
            <person name="Xiao Y."/>
            <person name="Town C.D."/>
        </authorList>
    </citation>
    <scope>NUCLEOTIDE SEQUENCE</scope>
</reference>
<protein>
    <recommendedName>
        <fullName evidence="3">Transmembrane protein</fullName>
    </recommendedName>
</protein>
<proteinExistence type="evidence at transcript level"/>
<keyword evidence="1" id="KW-1133">Transmembrane helix</keyword>